<dbReference type="Proteomes" id="UP000052943">
    <property type="component" value="Unassembled WGS sequence"/>
</dbReference>
<dbReference type="AlphaFoldDB" id="A0A0W8C9U3"/>
<feature type="transmembrane region" description="Helical" evidence="1">
    <location>
        <begin position="69"/>
        <end position="90"/>
    </location>
</feature>
<feature type="transmembrane region" description="Helical" evidence="1">
    <location>
        <begin position="166"/>
        <end position="192"/>
    </location>
</feature>
<sequence length="290" mass="31321">MKSPHTDVIYHRYPSQNFDQNEKPVPVAIAVDDVDTDDESIFRQSYSPPLPPSPPGCCLLFWSRLGRLLVFHTLNAFLGLGGAILVLVLVPVSVGLLPLFGVGLVLFQLSAGVVEILARIDIGLANMVSMREPKLRKAFGIQGGLSTNNGCTSTCQRIFFLSPRMLLVMLYFATVKLVVGIMSVVAVAWGVVFPIEALTSNDHAEAIGLVNYHNHPGAYVIIVLGAWVLGALCITFVPKSSVALTTWACAERGEMDEVGTPRTPRCASEAAIDLKAVVLQTPTPEEKAHE</sequence>
<keyword evidence="1" id="KW-0472">Membrane</keyword>
<dbReference type="EMBL" id="LNFO01004503">
    <property type="protein sequence ID" value="KUF80818.1"/>
    <property type="molecule type" value="Genomic_DNA"/>
</dbReference>
<proteinExistence type="predicted"/>
<keyword evidence="1" id="KW-1133">Transmembrane helix</keyword>
<name>A0A0W8C9U3_PHYNI</name>
<evidence type="ECO:0000313" key="3">
    <source>
        <dbReference type="Proteomes" id="UP000052943"/>
    </source>
</evidence>
<accession>A0A0W8C9U3</accession>
<comment type="caution">
    <text evidence="2">The sequence shown here is derived from an EMBL/GenBank/DDBJ whole genome shotgun (WGS) entry which is preliminary data.</text>
</comment>
<protein>
    <submittedName>
        <fullName evidence="2">Uncharacterized protein</fullName>
    </submittedName>
</protein>
<keyword evidence="1" id="KW-0812">Transmembrane</keyword>
<dbReference type="OMA" id="WACAERD"/>
<evidence type="ECO:0000313" key="2">
    <source>
        <dbReference type="EMBL" id="KUF80818.1"/>
    </source>
</evidence>
<feature type="transmembrane region" description="Helical" evidence="1">
    <location>
        <begin position="218"/>
        <end position="237"/>
    </location>
</feature>
<feature type="transmembrane region" description="Helical" evidence="1">
    <location>
        <begin position="96"/>
        <end position="118"/>
    </location>
</feature>
<gene>
    <name evidence="2" type="ORF">AM587_10016078</name>
</gene>
<evidence type="ECO:0000256" key="1">
    <source>
        <dbReference type="SAM" id="Phobius"/>
    </source>
</evidence>
<organism evidence="2 3">
    <name type="scientific">Phytophthora nicotianae</name>
    <name type="common">Potato buckeye rot agent</name>
    <name type="synonym">Phytophthora parasitica</name>
    <dbReference type="NCBI Taxonomy" id="4792"/>
    <lineage>
        <taxon>Eukaryota</taxon>
        <taxon>Sar</taxon>
        <taxon>Stramenopiles</taxon>
        <taxon>Oomycota</taxon>
        <taxon>Peronosporomycetes</taxon>
        <taxon>Peronosporales</taxon>
        <taxon>Peronosporaceae</taxon>
        <taxon>Phytophthora</taxon>
    </lineage>
</organism>
<reference evidence="2 3" key="1">
    <citation type="submission" date="2015-11" db="EMBL/GenBank/DDBJ databases">
        <title>Genomes and virulence difference between two physiological races of Phytophthora nicotianae.</title>
        <authorList>
            <person name="Liu H."/>
            <person name="Ma X."/>
            <person name="Yu H."/>
            <person name="Fang D."/>
            <person name="Li Y."/>
            <person name="Wang X."/>
            <person name="Wang W."/>
            <person name="Dong Y."/>
            <person name="Xiao B."/>
        </authorList>
    </citation>
    <scope>NUCLEOTIDE SEQUENCE [LARGE SCALE GENOMIC DNA]</scope>
    <source>
        <strain evidence="3">race 0</strain>
    </source>
</reference>
<dbReference type="OrthoDB" id="125651at2759"/>